<dbReference type="UniPathway" id="UPA00241">
    <property type="reaction ID" value="UER00356"/>
</dbReference>
<keyword evidence="3 5" id="KW-0067">ATP-binding</keyword>
<sequence>MIVVGLTGGIGSGKSTVAGMFKDLGVPVYDSDFEAKRLMTTSTELKNAIIELLGDKAYEGEILNRNFIANKIFENPETLQKLNKIVHPAVRADFLEWTSNQEAPYVIQETALIFENDAQDNYDYVILVKAPVDFRLKRVIERDGSSKQEVLGRMKNQMSDDKKEALSNICIDNIDLEITEKRVAELHQRLVRQAD</sequence>
<evidence type="ECO:0000256" key="6">
    <source>
        <dbReference type="NCBIfam" id="TIGR00152"/>
    </source>
</evidence>
<dbReference type="HAMAP" id="MF_00376">
    <property type="entry name" value="Dephospho_CoA_kinase"/>
    <property type="match status" value="1"/>
</dbReference>
<dbReference type="SUPFAM" id="SSF52540">
    <property type="entry name" value="P-loop containing nucleoside triphosphate hydrolases"/>
    <property type="match status" value="1"/>
</dbReference>
<dbReference type="PANTHER" id="PTHR10695">
    <property type="entry name" value="DEPHOSPHO-COA KINASE-RELATED"/>
    <property type="match status" value="1"/>
</dbReference>
<keyword evidence="2 5" id="KW-0547">Nucleotide-binding</keyword>
<name>A0A316KWU1_9FLAO</name>
<dbReference type="CDD" id="cd02022">
    <property type="entry name" value="DPCK"/>
    <property type="match status" value="1"/>
</dbReference>
<dbReference type="GO" id="GO:0004140">
    <property type="term" value="F:dephospho-CoA kinase activity"/>
    <property type="evidence" value="ECO:0007669"/>
    <property type="project" value="UniProtKB-UniRule"/>
</dbReference>
<dbReference type="Proteomes" id="UP000245762">
    <property type="component" value="Unassembled WGS sequence"/>
</dbReference>
<comment type="pathway">
    <text evidence="5">Cofactor biosynthesis; coenzyme A biosynthesis; CoA from (R)-pantothenate: step 5/5.</text>
</comment>
<evidence type="ECO:0000256" key="4">
    <source>
        <dbReference type="ARBA" id="ARBA00022993"/>
    </source>
</evidence>
<proteinExistence type="inferred from homology"/>
<feature type="binding site" evidence="5">
    <location>
        <begin position="11"/>
        <end position="16"/>
    </location>
    <ligand>
        <name>ATP</name>
        <dbReference type="ChEBI" id="CHEBI:30616"/>
    </ligand>
</feature>
<dbReference type="Gene3D" id="3.40.50.300">
    <property type="entry name" value="P-loop containing nucleotide triphosphate hydrolases"/>
    <property type="match status" value="1"/>
</dbReference>
<evidence type="ECO:0000256" key="2">
    <source>
        <dbReference type="ARBA" id="ARBA00022741"/>
    </source>
</evidence>
<evidence type="ECO:0000256" key="1">
    <source>
        <dbReference type="ARBA" id="ARBA00009018"/>
    </source>
</evidence>
<keyword evidence="5" id="KW-0963">Cytoplasm</keyword>
<evidence type="ECO:0000256" key="5">
    <source>
        <dbReference type="HAMAP-Rule" id="MF_00376"/>
    </source>
</evidence>
<dbReference type="GO" id="GO:0005524">
    <property type="term" value="F:ATP binding"/>
    <property type="evidence" value="ECO:0007669"/>
    <property type="project" value="UniProtKB-UniRule"/>
</dbReference>
<dbReference type="PANTHER" id="PTHR10695:SF46">
    <property type="entry name" value="BIFUNCTIONAL COENZYME A SYNTHASE-RELATED"/>
    <property type="match status" value="1"/>
</dbReference>
<dbReference type="GO" id="GO:0015937">
    <property type="term" value="P:coenzyme A biosynthetic process"/>
    <property type="evidence" value="ECO:0007669"/>
    <property type="project" value="UniProtKB-UniRule"/>
</dbReference>
<dbReference type="EC" id="2.7.1.24" evidence="5 6"/>
<dbReference type="NCBIfam" id="TIGR00152">
    <property type="entry name" value="dephospho-CoA kinase"/>
    <property type="match status" value="1"/>
</dbReference>
<accession>A0A316KWU1</accession>
<organism evidence="7 8">
    <name type="scientific">Flagellimonas aquimarina</name>
    <dbReference type="NCBI Taxonomy" id="2201895"/>
    <lineage>
        <taxon>Bacteria</taxon>
        <taxon>Pseudomonadati</taxon>
        <taxon>Bacteroidota</taxon>
        <taxon>Flavobacteriia</taxon>
        <taxon>Flavobacteriales</taxon>
        <taxon>Flavobacteriaceae</taxon>
        <taxon>Flagellimonas</taxon>
    </lineage>
</organism>
<dbReference type="Pfam" id="PF01121">
    <property type="entry name" value="CoaE"/>
    <property type="match status" value="1"/>
</dbReference>
<keyword evidence="5 7" id="KW-0418">Kinase</keyword>
<evidence type="ECO:0000313" key="8">
    <source>
        <dbReference type="Proteomes" id="UP000245762"/>
    </source>
</evidence>
<reference evidence="7 8" key="1">
    <citation type="submission" date="2018-05" db="EMBL/GenBank/DDBJ databases">
        <title>Complete genome sequence of Flagellimonas aquimarina ECD12 isolated from seaweed Ecklonia cava.</title>
        <authorList>
            <person name="Choi S."/>
            <person name="Seong C."/>
        </authorList>
    </citation>
    <scope>NUCLEOTIDE SEQUENCE [LARGE SCALE GENOMIC DNA]</scope>
    <source>
        <strain evidence="7 8">ECD12</strain>
    </source>
</reference>
<comment type="function">
    <text evidence="5">Catalyzes the phosphorylation of the 3'-hydroxyl group of dephosphocoenzyme A to form coenzyme A.</text>
</comment>
<dbReference type="GO" id="GO:0005737">
    <property type="term" value="C:cytoplasm"/>
    <property type="evidence" value="ECO:0007669"/>
    <property type="project" value="UniProtKB-SubCell"/>
</dbReference>
<dbReference type="PROSITE" id="PS51219">
    <property type="entry name" value="DPCK"/>
    <property type="match status" value="1"/>
</dbReference>
<dbReference type="OrthoDB" id="9812943at2"/>
<dbReference type="InterPro" id="IPR027417">
    <property type="entry name" value="P-loop_NTPase"/>
</dbReference>
<dbReference type="InterPro" id="IPR001977">
    <property type="entry name" value="Depp_CoAkinase"/>
</dbReference>
<keyword evidence="5" id="KW-0808">Transferase</keyword>
<gene>
    <name evidence="5" type="primary">coaE</name>
    <name evidence="7" type="ORF">DKG77_10320</name>
</gene>
<dbReference type="EMBL" id="QGEG01000002">
    <property type="protein sequence ID" value="PWL38642.1"/>
    <property type="molecule type" value="Genomic_DNA"/>
</dbReference>
<evidence type="ECO:0000256" key="3">
    <source>
        <dbReference type="ARBA" id="ARBA00022840"/>
    </source>
</evidence>
<dbReference type="PRINTS" id="PR00988">
    <property type="entry name" value="URIDINKINASE"/>
</dbReference>
<protein>
    <recommendedName>
        <fullName evidence="5 6">Dephospho-CoA kinase</fullName>
        <ecNumber evidence="5 6">2.7.1.24</ecNumber>
    </recommendedName>
    <alternativeName>
        <fullName evidence="5">Dephosphocoenzyme A kinase</fullName>
    </alternativeName>
</protein>
<comment type="catalytic activity">
    <reaction evidence="5">
        <text>3'-dephospho-CoA + ATP = ADP + CoA + H(+)</text>
        <dbReference type="Rhea" id="RHEA:18245"/>
        <dbReference type="ChEBI" id="CHEBI:15378"/>
        <dbReference type="ChEBI" id="CHEBI:30616"/>
        <dbReference type="ChEBI" id="CHEBI:57287"/>
        <dbReference type="ChEBI" id="CHEBI:57328"/>
        <dbReference type="ChEBI" id="CHEBI:456216"/>
        <dbReference type="EC" id="2.7.1.24"/>
    </reaction>
</comment>
<evidence type="ECO:0000313" key="7">
    <source>
        <dbReference type="EMBL" id="PWL38642.1"/>
    </source>
</evidence>
<dbReference type="RefSeq" id="WP_109662725.1">
    <property type="nucleotide sequence ID" value="NZ_QGEG01000002.1"/>
</dbReference>
<comment type="subcellular location">
    <subcellularLocation>
        <location evidence="5">Cytoplasm</location>
    </subcellularLocation>
</comment>
<dbReference type="AlphaFoldDB" id="A0A316KWU1"/>
<comment type="similarity">
    <text evidence="1 5">Belongs to the CoaE family.</text>
</comment>
<keyword evidence="4 5" id="KW-0173">Coenzyme A biosynthesis</keyword>
<comment type="caution">
    <text evidence="7">The sequence shown here is derived from an EMBL/GenBank/DDBJ whole genome shotgun (WGS) entry which is preliminary data.</text>
</comment>
<keyword evidence="8" id="KW-1185">Reference proteome</keyword>